<dbReference type="Proteomes" id="UP000728032">
    <property type="component" value="Unassembled WGS sequence"/>
</dbReference>
<organism evidence="10">
    <name type="scientific">Oppiella nova</name>
    <dbReference type="NCBI Taxonomy" id="334625"/>
    <lineage>
        <taxon>Eukaryota</taxon>
        <taxon>Metazoa</taxon>
        <taxon>Ecdysozoa</taxon>
        <taxon>Arthropoda</taxon>
        <taxon>Chelicerata</taxon>
        <taxon>Arachnida</taxon>
        <taxon>Acari</taxon>
        <taxon>Acariformes</taxon>
        <taxon>Sarcoptiformes</taxon>
        <taxon>Oribatida</taxon>
        <taxon>Brachypylina</taxon>
        <taxon>Oppioidea</taxon>
        <taxon>Oppiidae</taxon>
        <taxon>Oppiella</taxon>
    </lineage>
</organism>
<evidence type="ECO:0000256" key="2">
    <source>
        <dbReference type="ARBA" id="ARBA00006622"/>
    </source>
</evidence>
<comment type="pathway">
    <text evidence="1 9">Organosulfur biosynthesis; taurine biosynthesis; hypotaurine from L-cysteine: step 1/2.</text>
</comment>
<evidence type="ECO:0000313" key="10">
    <source>
        <dbReference type="EMBL" id="CAD7661997.1"/>
    </source>
</evidence>
<dbReference type="PANTHER" id="PTHR12918:SF1">
    <property type="entry name" value="CYSTEINE DIOXYGENASE TYPE 1"/>
    <property type="match status" value="1"/>
</dbReference>
<keyword evidence="5" id="KW-0883">Thioether bond</keyword>
<dbReference type="EMBL" id="OC940702">
    <property type="protein sequence ID" value="CAD7661997.1"/>
    <property type="molecule type" value="Genomic_DNA"/>
</dbReference>
<dbReference type="InterPro" id="IPR014710">
    <property type="entry name" value="RmlC-like_jellyroll"/>
</dbReference>
<dbReference type="GO" id="GO:0008198">
    <property type="term" value="F:ferrous iron binding"/>
    <property type="evidence" value="ECO:0007669"/>
    <property type="project" value="TreeGrafter"/>
</dbReference>
<dbReference type="AlphaFoldDB" id="A0A7R9QXD2"/>
<evidence type="ECO:0000256" key="7">
    <source>
        <dbReference type="ARBA" id="ARBA00023002"/>
    </source>
</evidence>
<keyword evidence="7 9" id="KW-0560">Oxidoreductase</keyword>
<dbReference type="Gene3D" id="2.60.120.10">
    <property type="entry name" value="Jelly Rolls"/>
    <property type="match status" value="1"/>
</dbReference>
<keyword evidence="6 9" id="KW-0223">Dioxygenase</keyword>
<evidence type="ECO:0000256" key="6">
    <source>
        <dbReference type="ARBA" id="ARBA00022964"/>
    </source>
</evidence>
<evidence type="ECO:0000256" key="9">
    <source>
        <dbReference type="RuleBase" id="RU366010"/>
    </source>
</evidence>
<evidence type="ECO:0000256" key="8">
    <source>
        <dbReference type="ARBA" id="ARBA00023004"/>
    </source>
</evidence>
<evidence type="ECO:0000256" key="3">
    <source>
        <dbReference type="ARBA" id="ARBA00013133"/>
    </source>
</evidence>
<keyword evidence="4 9" id="KW-0479">Metal-binding</keyword>
<evidence type="ECO:0000256" key="5">
    <source>
        <dbReference type="ARBA" id="ARBA00022784"/>
    </source>
</evidence>
<dbReference type="InterPro" id="IPR010300">
    <property type="entry name" value="CDO_1"/>
</dbReference>
<dbReference type="PANTHER" id="PTHR12918">
    <property type="entry name" value="CYSTEINE DIOXYGENASE"/>
    <property type="match status" value="1"/>
</dbReference>
<evidence type="ECO:0000256" key="4">
    <source>
        <dbReference type="ARBA" id="ARBA00022723"/>
    </source>
</evidence>
<dbReference type="UniPathway" id="UPA00012">
    <property type="reaction ID" value="UER00537"/>
</dbReference>
<dbReference type="OrthoDB" id="543511at2759"/>
<keyword evidence="11" id="KW-1185">Reference proteome</keyword>
<evidence type="ECO:0000256" key="1">
    <source>
        <dbReference type="ARBA" id="ARBA00004759"/>
    </source>
</evidence>
<dbReference type="GO" id="GO:0042412">
    <property type="term" value="P:taurine biosynthetic process"/>
    <property type="evidence" value="ECO:0007669"/>
    <property type="project" value="UniProtKB-UniRule"/>
</dbReference>
<dbReference type="EMBL" id="CAJPVJ010025877">
    <property type="protein sequence ID" value="CAG2179133.1"/>
    <property type="molecule type" value="Genomic_DNA"/>
</dbReference>
<keyword evidence="8 9" id="KW-0408">Iron</keyword>
<dbReference type="Pfam" id="PF05995">
    <property type="entry name" value="CDO_I"/>
    <property type="match status" value="1"/>
</dbReference>
<reference evidence="10" key="1">
    <citation type="submission" date="2020-11" db="EMBL/GenBank/DDBJ databases">
        <authorList>
            <person name="Tran Van P."/>
        </authorList>
    </citation>
    <scope>NUCLEOTIDE SEQUENCE</scope>
</reference>
<gene>
    <name evidence="10" type="ORF">ONB1V03_LOCUS18557</name>
</gene>
<proteinExistence type="inferred from homology"/>
<name>A0A7R9QXD2_9ACAR</name>
<dbReference type="InterPro" id="IPR011051">
    <property type="entry name" value="RmlC_Cupin_sf"/>
</dbReference>
<dbReference type="SUPFAM" id="SSF51182">
    <property type="entry name" value="RmlC-like cupins"/>
    <property type="match status" value="1"/>
</dbReference>
<protein>
    <recommendedName>
        <fullName evidence="3 9">Cysteine dioxygenase</fullName>
        <ecNumber evidence="3 9">1.13.11.20</ecNumber>
    </recommendedName>
</protein>
<comment type="catalytic activity">
    <reaction evidence="9">
        <text>L-cysteine + O2 = 3-sulfino-L-alanine + H(+)</text>
        <dbReference type="Rhea" id="RHEA:20441"/>
        <dbReference type="ChEBI" id="CHEBI:15378"/>
        <dbReference type="ChEBI" id="CHEBI:15379"/>
        <dbReference type="ChEBI" id="CHEBI:35235"/>
        <dbReference type="ChEBI" id="CHEBI:61085"/>
        <dbReference type="EC" id="1.13.11.20"/>
    </reaction>
</comment>
<comment type="cofactor">
    <cofactor evidence="9">
        <name>Fe cation</name>
        <dbReference type="ChEBI" id="CHEBI:24875"/>
    </cofactor>
    <text evidence="9">Binds 1 Fe cation per subunit.</text>
</comment>
<dbReference type="GO" id="GO:0017172">
    <property type="term" value="F:cysteine dioxygenase activity"/>
    <property type="evidence" value="ECO:0007669"/>
    <property type="project" value="UniProtKB-UniRule"/>
</dbReference>
<evidence type="ECO:0000313" key="11">
    <source>
        <dbReference type="Proteomes" id="UP000728032"/>
    </source>
</evidence>
<sequence length="92" mass="10769">MPKITTFDDLVDHLRTIFEGNDIDVDYVQNIMLSYRMNTRVYPESGGQRNGKYNLMLVCWSEGPVVTRIHDHSDSHCFMKMLTGSVHEIRYE</sequence>
<accession>A0A7R9QXD2</accession>
<dbReference type="EC" id="1.13.11.20" evidence="3 9"/>
<dbReference type="GO" id="GO:0019448">
    <property type="term" value="P:L-cysteine catabolic process"/>
    <property type="evidence" value="ECO:0007669"/>
    <property type="project" value="TreeGrafter"/>
</dbReference>
<comment type="similarity">
    <text evidence="2 9">Belongs to the cysteine dioxygenase family.</text>
</comment>